<dbReference type="AlphaFoldDB" id="A0A0G0UKH5"/>
<comment type="caution">
    <text evidence="1">The sequence shown here is derived from an EMBL/GenBank/DDBJ whole genome shotgun (WGS) entry which is preliminary data.</text>
</comment>
<protein>
    <submittedName>
        <fullName evidence="1">Uncharacterized protein</fullName>
    </submittedName>
</protein>
<proteinExistence type="predicted"/>
<evidence type="ECO:0000313" key="2">
    <source>
        <dbReference type="Proteomes" id="UP000033918"/>
    </source>
</evidence>
<dbReference type="Proteomes" id="UP000033918">
    <property type="component" value="Unassembled WGS sequence"/>
</dbReference>
<evidence type="ECO:0000313" key="1">
    <source>
        <dbReference type="EMBL" id="KKR89259.1"/>
    </source>
</evidence>
<dbReference type="EMBL" id="LCAK01000001">
    <property type="protein sequence ID" value="KKR89259.1"/>
    <property type="molecule type" value="Genomic_DNA"/>
</dbReference>
<accession>A0A0G0UKH5</accession>
<organism evidence="1 2">
    <name type="scientific">Candidatus Wolfebacteria bacterium GW2011_GWB1_41_12</name>
    <dbReference type="NCBI Taxonomy" id="1619006"/>
    <lineage>
        <taxon>Bacteria</taxon>
        <taxon>Candidatus Wolfeibacteriota</taxon>
    </lineage>
</organism>
<reference evidence="1 2" key="1">
    <citation type="journal article" date="2015" name="Nature">
        <title>rRNA introns, odd ribosomes, and small enigmatic genomes across a large radiation of phyla.</title>
        <authorList>
            <person name="Brown C.T."/>
            <person name="Hug L.A."/>
            <person name="Thomas B.C."/>
            <person name="Sharon I."/>
            <person name="Castelle C.J."/>
            <person name="Singh A."/>
            <person name="Wilkins M.J."/>
            <person name="Williams K.H."/>
            <person name="Banfield J.F."/>
        </authorList>
    </citation>
    <scope>NUCLEOTIDE SEQUENCE [LARGE SCALE GENOMIC DNA]</scope>
</reference>
<name>A0A0G0UKH5_9BACT</name>
<sequence>MARFKIAATVLVLGAGLIGSYLIVKNSASQADVRQEALKKIISEVVSENPIKWLEQNAASLTGSGAESGKTAQASKAIANFNSFNLTEFVAQSLFGQMKNLDQSGQNPFENFDIDDPQNQKLIQEAIAGIQDPSLIFSAAIDDKDLKISNDNSVDAKSRYLNNLADIVVKDDPLKKTGGIVGSLNFLELKEVADNYQGIINEFINVSVPSDWSEYHKRFISILKKQEIIYRGIVNYQDDPMKAGLFIQLAPEIIGEETTVRKEFFENYLGLNS</sequence>
<gene>
    <name evidence="1" type="ORF">UU38_C0001G0161</name>
</gene>